<protein>
    <submittedName>
        <fullName evidence="3">Uncharacterized protein</fullName>
    </submittedName>
</protein>
<comment type="caution">
    <text evidence="3">The sequence shown here is derived from an EMBL/GenBank/DDBJ whole genome shotgun (WGS) entry which is preliminary data.</text>
</comment>
<evidence type="ECO:0000313" key="4">
    <source>
        <dbReference type="Proteomes" id="UP001430356"/>
    </source>
</evidence>
<accession>A0AAW0EY31</accession>
<dbReference type="PANTHER" id="PTHR45615">
    <property type="entry name" value="MYOSIN HEAVY CHAIN, NON-MUSCLE"/>
    <property type="match status" value="1"/>
</dbReference>
<proteinExistence type="predicted"/>
<evidence type="ECO:0000256" key="2">
    <source>
        <dbReference type="SAM" id="MobiDB-lite"/>
    </source>
</evidence>
<feature type="compositionally biased region" description="Low complexity" evidence="2">
    <location>
        <begin position="620"/>
        <end position="644"/>
    </location>
</feature>
<feature type="compositionally biased region" description="Pro residues" evidence="2">
    <location>
        <begin position="463"/>
        <end position="476"/>
    </location>
</feature>
<reference evidence="3 4" key="1">
    <citation type="journal article" date="2021" name="MBio">
        <title>A New Model Trypanosomatid, Novymonas esmeraldas: Genomic Perception of Its 'Candidatus Pandoraea novymonadis' Endosymbiont.</title>
        <authorList>
            <person name="Zakharova A."/>
            <person name="Saura A."/>
            <person name="Butenko A."/>
            <person name="Podesvova L."/>
            <person name="Warmusova S."/>
            <person name="Kostygov A.Y."/>
            <person name="Nenarokova A."/>
            <person name="Lukes J."/>
            <person name="Opperdoes F.R."/>
            <person name="Yurchenko V."/>
        </authorList>
    </citation>
    <scope>NUCLEOTIDE SEQUENCE [LARGE SCALE GENOMIC DNA]</scope>
    <source>
        <strain evidence="3 4">E262AT.01</strain>
    </source>
</reference>
<feature type="region of interest" description="Disordered" evidence="2">
    <location>
        <begin position="328"/>
        <end position="352"/>
    </location>
</feature>
<feature type="compositionally biased region" description="Polar residues" evidence="2">
    <location>
        <begin position="796"/>
        <end position="805"/>
    </location>
</feature>
<keyword evidence="1" id="KW-0175">Coiled coil</keyword>
<evidence type="ECO:0000313" key="3">
    <source>
        <dbReference type="EMBL" id="KAK7198765.1"/>
    </source>
</evidence>
<feature type="coiled-coil region" evidence="1">
    <location>
        <begin position="692"/>
        <end position="740"/>
    </location>
</feature>
<name>A0AAW0EY31_9TRYP</name>
<keyword evidence="4" id="KW-1185">Reference proteome</keyword>
<feature type="region of interest" description="Disordered" evidence="2">
    <location>
        <begin position="609"/>
        <end position="690"/>
    </location>
</feature>
<sequence>MASSASAGMAVQPRTTIAFFTSADRRHCLVGVVASTPTTICSDGSAAVLVQPRPLILLLPTPTSPDTRHAEARVVGHLVGTSDPAVAQLASAPIPSPRRAAGSGGAVPPLSADDVTSVMTAEELRVMREHRDGLQTDLDSSNARMHEISELLRHNAQLPSSAAAASSLLRAPSPLKAHFDAARRSAEEAAKAADAAEKDLLLARAGLRTVKPLYWVDLQRRRSGSSSQLLVSLVEAAAALLRDRGCAAFDDVVVQAATLPKRLAAVKATAVSANEVQRATRFLQAWPDRAALESEHKTAAVLYRWVDALAKAAQAQRLLRAAQQVATSAAASPGSSEPAPSPRPTAKKLGPAAEAALQKELKDHQEYAQMAEEELSAIDALIGGAEALAASTPRHDADTVVPALVVPASWVACTLPDEEEGAAWVTSYASQPRDTVVELSRGASATLSPLMRSLAPSVAAPTAAPPAAPVAPPPPLAEAHLQPPSPGAATDAATRRAEEAEEKSRLLEARLAAALQLHPRVAEVQLLRDELDAKRVDLHRVLEERDRLLQERRDRGSRYARGEAAPAPGSGRLTRQPSTPRDTVDRSVAEELEEQLTAAHQRIAELMIETSERRQRRRSPTAPVVAAAPRAVSRSGRGASARVSILTSPSTDEFDSAAPSVGGTPLQRSPRGSAMSPGRPHPTAPTVSQETYEELQASLHAAAAELDSQRLAAHRLEEQLNEALHRRSEAERMVAAQQHELQEVWEKLEAAEARADEHEVLSRQRLLLAQTPLPPSAPSPLQQPQLPATLSSSSTMVNSHPSQTHQQQLPAAQASAPRFLARPTLSMHDVFMSGPTPSAGTVDADVKSQANDDATTVTASAHVGYGNASRLSTDVYPHSFATFSGAAAAAAAAALGTGERSSASPYSRGPSTLQSRPVEQLTTIELRHEVHRLREEVERHQSGELRTAMELQTLRAKQKADHKRRREARMACIQMLTRMQGSIDDIMERSTTELEAIPALLERSRVDAEARLAKRRMAR</sequence>
<evidence type="ECO:0000256" key="1">
    <source>
        <dbReference type="SAM" id="Coils"/>
    </source>
</evidence>
<feature type="compositionally biased region" description="Low complexity" evidence="2">
    <location>
        <begin position="328"/>
        <end position="338"/>
    </location>
</feature>
<gene>
    <name evidence="3" type="ORF">NESM_000841500</name>
</gene>
<organism evidence="3 4">
    <name type="scientific">Novymonas esmeraldas</name>
    <dbReference type="NCBI Taxonomy" id="1808958"/>
    <lineage>
        <taxon>Eukaryota</taxon>
        <taxon>Discoba</taxon>
        <taxon>Euglenozoa</taxon>
        <taxon>Kinetoplastea</taxon>
        <taxon>Metakinetoplastina</taxon>
        <taxon>Trypanosomatida</taxon>
        <taxon>Trypanosomatidae</taxon>
        <taxon>Novymonas</taxon>
    </lineage>
</organism>
<dbReference type="Proteomes" id="UP001430356">
    <property type="component" value="Unassembled WGS sequence"/>
</dbReference>
<feature type="region of interest" description="Disordered" evidence="2">
    <location>
        <begin position="899"/>
        <end position="919"/>
    </location>
</feature>
<feature type="region of interest" description="Disordered" evidence="2">
    <location>
        <begin position="552"/>
        <end position="586"/>
    </location>
</feature>
<feature type="compositionally biased region" description="Basic and acidic residues" evidence="2">
    <location>
        <begin position="552"/>
        <end position="561"/>
    </location>
</feature>
<feature type="region of interest" description="Disordered" evidence="2">
    <location>
        <begin position="460"/>
        <end position="501"/>
    </location>
</feature>
<feature type="region of interest" description="Disordered" evidence="2">
    <location>
        <begin position="771"/>
        <end position="814"/>
    </location>
</feature>
<dbReference type="PANTHER" id="PTHR45615:SF80">
    <property type="entry name" value="GRIP DOMAIN-CONTAINING PROTEIN"/>
    <property type="match status" value="1"/>
</dbReference>
<dbReference type="EMBL" id="JAECZO010000173">
    <property type="protein sequence ID" value="KAK7198765.1"/>
    <property type="molecule type" value="Genomic_DNA"/>
</dbReference>
<dbReference type="AlphaFoldDB" id="A0AAW0EY31"/>
<feature type="compositionally biased region" description="Low complexity" evidence="2">
    <location>
        <begin position="779"/>
        <end position="795"/>
    </location>
</feature>